<evidence type="ECO:0000256" key="2">
    <source>
        <dbReference type="ARBA" id="ARBA00022840"/>
    </source>
</evidence>
<dbReference type="Proteomes" id="UP000039865">
    <property type="component" value="Unassembled WGS sequence"/>
</dbReference>
<evidence type="ECO:0000313" key="7">
    <source>
        <dbReference type="EMBL" id="CDW80388.1"/>
    </source>
</evidence>
<evidence type="ECO:0000256" key="4">
    <source>
        <dbReference type="SAM" id="Coils"/>
    </source>
</evidence>
<feature type="region of interest" description="Disordered" evidence="5">
    <location>
        <begin position="452"/>
        <end position="487"/>
    </location>
</feature>
<feature type="coiled-coil region" evidence="4">
    <location>
        <begin position="534"/>
        <end position="564"/>
    </location>
</feature>
<feature type="coiled-coil region" evidence="4">
    <location>
        <begin position="846"/>
        <end position="894"/>
    </location>
</feature>
<dbReference type="PROSITE" id="PS00411">
    <property type="entry name" value="KINESIN_MOTOR_1"/>
    <property type="match status" value="1"/>
</dbReference>
<feature type="coiled-coil region" evidence="4">
    <location>
        <begin position="87"/>
        <end position="170"/>
    </location>
</feature>
<protein>
    <recommendedName>
        <fullName evidence="6">Kinesin motor domain-containing protein</fullName>
    </recommendedName>
</protein>
<dbReference type="InterPro" id="IPR027640">
    <property type="entry name" value="Kinesin-like_fam"/>
</dbReference>
<keyword evidence="4" id="KW-0175">Coiled coil</keyword>
<dbReference type="GO" id="GO:0005524">
    <property type="term" value="F:ATP binding"/>
    <property type="evidence" value="ECO:0007669"/>
    <property type="project" value="UniProtKB-UniRule"/>
</dbReference>
<sequence length="1291" mass="150314">MDPQTDLALCEKKSQTKILGQNTPTYQLKQEVYVPRQEAIEIIKRIEQEAKNRIEQYKQFTLQLKQKYDLYEKESDEYYQQIITEQRAKVRAQIKEKEDLLAKLKQEQALHQVDLQKLSAKLLESEQQSELFQDQNLKNMILIEQKQDQIDDLESKLDKLQEMYTVLSHKEPEVREVEKIVYVEKEEDNYVDPDEMISIQKKRSDHKQMLIFWYQQFERDNGRAPELKDFEQCKDQLDQYLAMNRAYTDCKFRLMRVGKFEEDLNKFKPKPILKEIIREEIYIREEAPKIQQESALSKRSHENQRVSPKAEVHEEIKAIKMSQQQKQNFFDEPVEQKPDNTVELLSLKQQIEVKEQRNNELLGQISRLEVLIGERVNENQLLLGLQNELNQKKALIDQRDDRINQLIHQENLLEEQKQGIIKDLEKARKINNLLQNENITLKEQIELQSSQPIVSKKEMNKSKQSSLHQSVKSLSSKSIVSEKSDQQEQIPDIQPIINFTQPQFQQIPEGYNVQNQQQQQIQQIQQQQIPSEANKEMVNELKRIKKENKKLQEQIEILKKVQNQQPQIIEKYIEREPTIQKSPKIEQIQPTQLQQIEKKPSEKVIPQPEPYKEVEPKIIIQIDTKQVDELKALNEVKEKQIHKLTESYHELQSQLELFKSTCQAQSSQASVLQAQADAFQNRIQKKKEKVQKFKTEKSNLEQNLKSLSLNKDQEINFIKQRYEEQIQQHELEIQSLKREQLRLQQNGQSSIQGLQDQHQKDIQNLIQSHQAEIGKREESINAYRVQLEKLEKSRIKMQDKLTDLEIELEKKSKSEVKLTAKIEELSKIEIIMQQQFQQLSKIAGEATSLKEERETLISQLEETRRINEDMEVKYKEEQKRRKQLHNELEDSKGQIRLYCRVRPLTRSELEREESKDVAIKILDEMNLVVHGKNQSKSYTFDSVFGPNSNQEQVFEESKRLVQSSIDGFNVCIFAYGQTGSGKTFTIQGNQAHPGLTPRAIDELFGIVSGMSLFQIELRCYMVELYKDEIRDLLLPKNAQKKPLEVKDSATGMVVINGVTEVTLGSIEEANRIFNFGLDHRMTRATKMNEASSRSHLIYSIIIDSRNTQTRVRTIGKLSFVDLAGSESAKKTGTDKDGQEEAKAINKSLSALGNVIEALSKGSKHIPYRDSTLTKVMKDSLGGTAKTLMFVNVSPSIYNESESKNSMDYATRVKKIKNQVKINVETRETSHLKQMVVQLENALEKYKEVIMRSNMASELDNLRGLLSSVQFDQPSSQVASVMDKDGGDPDEL</sequence>
<evidence type="ECO:0000259" key="6">
    <source>
        <dbReference type="PROSITE" id="PS50067"/>
    </source>
</evidence>
<feature type="coiled-coil region" evidence="4">
    <location>
        <begin position="780"/>
        <end position="814"/>
    </location>
</feature>
<evidence type="ECO:0000256" key="1">
    <source>
        <dbReference type="ARBA" id="ARBA00022741"/>
    </source>
</evidence>
<comment type="similarity">
    <text evidence="3">Belongs to the TRAFAC class myosin-kinesin ATPase superfamily. Kinesin family.</text>
</comment>
<dbReference type="Gene3D" id="3.40.850.10">
    <property type="entry name" value="Kinesin motor domain"/>
    <property type="match status" value="1"/>
</dbReference>
<evidence type="ECO:0000256" key="5">
    <source>
        <dbReference type="SAM" id="MobiDB-lite"/>
    </source>
</evidence>
<dbReference type="InterPro" id="IPR027417">
    <property type="entry name" value="P-loop_NTPase"/>
</dbReference>
<dbReference type="PANTHER" id="PTHR47972:SF16">
    <property type="entry name" value="KINESIN-LIKE PROTEIN"/>
    <property type="match status" value="1"/>
</dbReference>
<keyword evidence="1 3" id="KW-0547">Nucleotide-binding</keyword>
<keyword evidence="3" id="KW-0505">Motor protein</keyword>
<dbReference type="InterPro" id="IPR019821">
    <property type="entry name" value="Kinesin_motor_CS"/>
</dbReference>
<feature type="coiled-coil region" evidence="4">
    <location>
        <begin position="424"/>
        <end position="451"/>
    </location>
</feature>
<dbReference type="InterPro" id="IPR036961">
    <property type="entry name" value="Kinesin_motor_dom_sf"/>
</dbReference>
<evidence type="ECO:0000256" key="3">
    <source>
        <dbReference type="PROSITE-ProRule" id="PRU00283"/>
    </source>
</evidence>
<dbReference type="GO" id="GO:0003777">
    <property type="term" value="F:microtubule motor activity"/>
    <property type="evidence" value="ECO:0007669"/>
    <property type="project" value="InterPro"/>
</dbReference>
<proteinExistence type="inferred from homology"/>
<dbReference type="GO" id="GO:0008017">
    <property type="term" value="F:microtubule binding"/>
    <property type="evidence" value="ECO:0007669"/>
    <property type="project" value="InterPro"/>
</dbReference>
<feature type="binding site" evidence="3">
    <location>
        <begin position="976"/>
        <end position="983"/>
    </location>
    <ligand>
        <name>ATP</name>
        <dbReference type="ChEBI" id="CHEBI:30616"/>
    </ligand>
</feature>
<dbReference type="InterPro" id="IPR001752">
    <property type="entry name" value="Kinesin_motor_dom"/>
</dbReference>
<dbReference type="InParanoid" id="A0A078AHY1"/>
<gene>
    <name evidence="7" type="primary">Contig12878.g652</name>
    <name evidence="7" type="ORF">STYLEM_9386</name>
</gene>
<keyword evidence="2 3" id="KW-0067">ATP-binding</keyword>
<feature type="coiled-coil region" evidence="4">
    <location>
        <begin position="36"/>
        <end position="63"/>
    </location>
</feature>
<dbReference type="EMBL" id="CCKQ01008921">
    <property type="protein sequence ID" value="CDW80388.1"/>
    <property type="molecule type" value="Genomic_DNA"/>
</dbReference>
<dbReference type="GO" id="GO:0007018">
    <property type="term" value="P:microtubule-based movement"/>
    <property type="evidence" value="ECO:0007669"/>
    <property type="project" value="InterPro"/>
</dbReference>
<dbReference type="SMART" id="SM00129">
    <property type="entry name" value="KISc"/>
    <property type="match status" value="1"/>
</dbReference>
<dbReference type="Pfam" id="PF00225">
    <property type="entry name" value="Kinesin"/>
    <property type="match status" value="1"/>
</dbReference>
<dbReference type="SUPFAM" id="SSF52540">
    <property type="entry name" value="P-loop containing nucleoside triphosphate hydrolases"/>
    <property type="match status" value="1"/>
</dbReference>
<feature type="domain" description="Kinesin motor" evidence="6">
    <location>
        <begin position="894"/>
        <end position="1215"/>
    </location>
</feature>
<feature type="coiled-coil region" evidence="4">
    <location>
        <begin position="627"/>
        <end position="746"/>
    </location>
</feature>
<dbReference type="PRINTS" id="PR00380">
    <property type="entry name" value="KINESINHEAVY"/>
</dbReference>
<feature type="compositionally biased region" description="Low complexity" evidence="5">
    <location>
        <begin position="462"/>
        <end position="479"/>
    </location>
</feature>
<dbReference type="PANTHER" id="PTHR47972">
    <property type="entry name" value="KINESIN-LIKE PROTEIN KLP-3"/>
    <property type="match status" value="1"/>
</dbReference>
<accession>A0A078AHY1</accession>
<name>A0A078AHY1_STYLE</name>
<feature type="coiled-coil region" evidence="4">
    <location>
        <begin position="1228"/>
        <end position="1255"/>
    </location>
</feature>
<organism evidence="7 8">
    <name type="scientific">Stylonychia lemnae</name>
    <name type="common">Ciliate</name>
    <dbReference type="NCBI Taxonomy" id="5949"/>
    <lineage>
        <taxon>Eukaryota</taxon>
        <taxon>Sar</taxon>
        <taxon>Alveolata</taxon>
        <taxon>Ciliophora</taxon>
        <taxon>Intramacronucleata</taxon>
        <taxon>Spirotrichea</taxon>
        <taxon>Stichotrichia</taxon>
        <taxon>Sporadotrichida</taxon>
        <taxon>Oxytrichidae</taxon>
        <taxon>Stylonychinae</taxon>
        <taxon>Stylonychia</taxon>
    </lineage>
</organism>
<feature type="coiled-coil region" evidence="4">
    <location>
        <begin position="344"/>
        <end position="371"/>
    </location>
</feature>
<dbReference type="PROSITE" id="PS50067">
    <property type="entry name" value="KINESIN_MOTOR_2"/>
    <property type="match status" value="1"/>
</dbReference>
<reference evidence="7 8" key="1">
    <citation type="submission" date="2014-06" db="EMBL/GenBank/DDBJ databases">
        <authorList>
            <person name="Swart Estienne"/>
        </authorList>
    </citation>
    <scope>NUCLEOTIDE SEQUENCE [LARGE SCALE GENOMIC DNA]</scope>
    <source>
        <strain evidence="7 8">130c</strain>
    </source>
</reference>
<dbReference type="OrthoDB" id="3176171at2759"/>
<evidence type="ECO:0000313" key="8">
    <source>
        <dbReference type="Proteomes" id="UP000039865"/>
    </source>
</evidence>
<dbReference type="OMA" id="DPDEMIS"/>
<keyword evidence="8" id="KW-1185">Reference proteome</keyword>